<name>A0A376GSS0_9CORY</name>
<dbReference type="AlphaFoldDB" id="A0A376GSS0"/>
<dbReference type="EMBL" id="UFXP01000002">
    <property type="protein sequence ID" value="STD79118.1"/>
    <property type="molecule type" value="Genomic_DNA"/>
</dbReference>
<gene>
    <name evidence="2" type="ORF">NCTC10289_02637</name>
</gene>
<sequence length="41" mass="4813">MKYASSLLGGIKRELESLSNNARKERVKRQERMFDALEDNE</sequence>
<dbReference type="Proteomes" id="UP000254287">
    <property type="component" value="Unassembled WGS sequence"/>
</dbReference>
<reference evidence="2 3" key="1">
    <citation type="submission" date="2018-06" db="EMBL/GenBank/DDBJ databases">
        <authorList>
            <consortium name="Pathogen Informatics"/>
            <person name="Doyle S."/>
        </authorList>
    </citation>
    <scope>NUCLEOTIDE SEQUENCE [LARGE SCALE GENOMIC DNA]</scope>
    <source>
        <strain evidence="2 3">NCTC10289</strain>
    </source>
</reference>
<evidence type="ECO:0000313" key="3">
    <source>
        <dbReference type="Proteomes" id="UP000254287"/>
    </source>
</evidence>
<dbReference type="RefSeq" id="WP_258553400.1">
    <property type="nucleotide sequence ID" value="NZ_UFXP01000002.1"/>
</dbReference>
<evidence type="ECO:0000313" key="2">
    <source>
        <dbReference type="EMBL" id="STD79118.1"/>
    </source>
</evidence>
<evidence type="ECO:0000256" key="1">
    <source>
        <dbReference type="SAM" id="MobiDB-lite"/>
    </source>
</evidence>
<feature type="region of interest" description="Disordered" evidence="1">
    <location>
        <begin position="19"/>
        <end position="41"/>
    </location>
</feature>
<proteinExistence type="predicted"/>
<accession>A0A376GSS0</accession>
<feature type="compositionally biased region" description="Basic and acidic residues" evidence="1">
    <location>
        <begin position="19"/>
        <end position="35"/>
    </location>
</feature>
<organism evidence="2 3">
    <name type="scientific">Corynebacterium minutissimum</name>
    <dbReference type="NCBI Taxonomy" id="38301"/>
    <lineage>
        <taxon>Bacteria</taxon>
        <taxon>Bacillati</taxon>
        <taxon>Actinomycetota</taxon>
        <taxon>Actinomycetes</taxon>
        <taxon>Mycobacteriales</taxon>
        <taxon>Corynebacteriaceae</taxon>
        <taxon>Corynebacterium</taxon>
    </lineage>
</organism>
<protein>
    <submittedName>
        <fullName evidence="2">Uncharacterized protein</fullName>
    </submittedName>
</protein>